<keyword evidence="1 3" id="KW-0378">Hydrolase</keyword>
<evidence type="ECO:0000256" key="4">
    <source>
        <dbReference type="PROSITE-ProRule" id="PRU00050"/>
    </source>
</evidence>
<dbReference type="HAMAP" id="MF_00099">
    <property type="entry name" value="CheB_chemtxs"/>
    <property type="match status" value="1"/>
</dbReference>
<dbReference type="RefSeq" id="WP_090839985.1">
    <property type="nucleotide sequence ID" value="NZ_FNIL01000001.1"/>
</dbReference>
<feature type="active site" evidence="3 4">
    <location>
        <position position="295"/>
    </location>
</feature>
<evidence type="ECO:0000259" key="6">
    <source>
        <dbReference type="PROSITE" id="PS50110"/>
    </source>
</evidence>
<keyword evidence="9" id="KW-1185">Reference proteome</keyword>
<evidence type="ECO:0000256" key="3">
    <source>
        <dbReference type="HAMAP-Rule" id="MF_00099"/>
    </source>
</evidence>
<dbReference type="InterPro" id="IPR000673">
    <property type="entry name" value="Sig_transdc_resp-reg_Me-estase"/>
</dbReference>
<dbReference type="NCBIfam" id="NF001965">
    <property type="entry name" value="PRK00742.1"/>
    <property type="match status" value="1"/>
</dbReference>
<evidence type="ECO:0000313" key="9">
    <source>
        <dbReference type="Proteomes" id="UP000198778"/>
    </source>
</evidence>
<dbReference type="InterPro" id="IPR001789">
    <property type="entry name" value="Sig_transdc_resp-reg_receiver"/>
</dbReference>
<dbReference type="GO" id="GO:0006935">
    <property type="term" value="P:chemotaxis"/>
    <property type="evidence" value="ECO:0007669"/>
    <property type="project" value="UniProtKB-UniRule"/>
</dbReference>
<dbReference type="SMART" id="SM00448">
    <property type="entry name" value="REC"/>
    <property type="match status" value="1"/>
</dbReference>
<evidence type="ECO:0000256" key="2">
    <source>
        <dbReference type="ARBA" id="ARBA00048267"/>
    </source>
</evidence>
<feature type="active site" evidence="3 4">
    <location>
        <position position="172"/>
    </location>
</feature>
<dbReference type="EMBL" id="FNIL01000001">
    <property type="protein sequence ID" value="SDN28685.1"/>
    <property type="molecule type" value="Genomic_DNA"/>
</dbReference>
<comment type="domain">
    <text evidence="3">Contains a C-terminal catalytic domain, and an N-terminal region which modulates catalytic activity.</text>
</comment>
<dbReference type="Proteomes" id="UP000198778">
    <property type="component" value="Unassembled WGS sequence"/>
</dbReference>
<dbReference type="Pfam" id="PF01339">
    <property type="entry name" value="CheB_methylest"/>
    <property type="match status" value="1"/>
</dbReference>
<dbReference type="GO" id="GO:0000156">
    <property type="term" value="F:phosphorelay response regulator activity"/>
    <property type="evidence" value="ECO:0007669"/>
    <property type="project" value="InterPro"/>
</dbReference>
<comment type="PTM">
    <text evidence="3">Phosphorylated by CheA. Phosphorylation of the N-terminal regulatory domain activates the methylesterase activity.</text>
</comment>
<keyword evidence="3 5" id="KW-0597">Phosphoprotein</keyword>
<dbReference type="InterPro" id="IPR011006">
    <property type="entry name" value="CheY-like_superfamily"/>
</dbReference>
<dbReference type="CDD" id="cd17541">
    <property type="entry name" value="REC_CheB-like"/>
    <property type="match status" value="1"/>
</dbReference>
<dbReference type="PROSITE" id="PS50122">
    <property type="entry name" value="CHEB"/>
    <property type="match status" value="1"/>
</dbReference>
<accession>A0A1H0A5F3</accession>
<gene>
    <name evidence="3" type="primary">cheB</name>
    <name evidence="8" type="ORF">SAMN04488053_101357</name>
</gene>
<feature type="domain" description="CheB-type methylesterase" evidence="7">
    <location>
        <begin position="160"/>
        <end position="351"/>
    </location>
</feature>
<keyword evidence="3" id="KW-0963">Cytoplasm</keyword>
<dbReference type="PIRSF" id="PIRSF000876">
    <property type="entry name" value="RR_chemtxs_CheB"/>
    <property type="match status" value="1"/>
</dbReference>
<dbReference type="STRING" id="745820.SAMN04488053_101357"/>
<comment type="subcellular location">
    <subcellularLocation>
        <location evidence="3">Cytoplasm</location>
    </subcellularLocation>
</comment>
<dbReference type="SUPFAM" id="SSF52738">
    <property type="entry name" value="Methylesterase CheB, C-terminal domain"/>
    <property type="match status" value="1"/>
</dbReference>
<feature type="modified residue" description="4-aspartylphosphate" evidence="3 5">
    <location>
        <position position="57"/>
    </location>
</feature>
<dbReference type="PANTHER" id="PTHR42872:SF3">
    <property type="entry name" value="PROTEIN-GLUTAMATE METHYLESTERASE_PROTEIN-GLUTAMINE GLUTAMINASE 1"/>
    <property type="match status" value="1"/>
</dbReference>
<dbReference type="InterPro" id="IPR008248">
    <property type="entry name" value="CheB-like"/>
</dbReference>
<evidence type="ECO:0000256" key="5">
    <source>
        <dbReference type="PROSITE-ProRule" id="PRU00169"/>
    </source>
</evidence>
<dbReference type="PANTHER" id="PTHR42872">
    <property type="entry name" value="PROTEIN-GLUTAMATE METHYLESTERASE/PROTEIN-GLUTAMINE GLUTAMINASE"/>
    <property type="match status" value="1"/>
</dbReference>
<evidence type="ECO:0000259" key="7">
    <source>
        <dbReference type="PROSITE" id="PS50122"/>
    </source>
</evidence>
<comment type="catalytic activity">
    <reaction evidence="2 3">
        <text>[protein]-L-glutamate 5-O-methyl ester + H2O = L-glutamyl-[protein] + methanol + H(+)</text>
        <dbReference type="Rhea" id="RHEA:23236"/>
        <dbReference type="Rhea" id="RHEA-COMP:10208"/>
        <dbReference type="Rhea" id="RHEA-COMP:10311"/>
        <dbReference type="ChEBI" id="CHEBI:15377"/>
        <dbReference type="ChEBI" id="CHEBI:15378"/>
        <dbReference type="ChEBI" id="CHEBI:17790"/>
        <dbReference type="ChEBI" id="CHEBI:29973"/>
        <dbReference type="ChEBI" id="CHEBI:82795"/>
        <dbReference type="EC" id="3.1.1.61"/>
    </reaction>
</comment>
<dbReference type="SUPFAM" id="SSF52172">
    <property type="entry name" value="CheY-like"/>
    <property type="match status" value="1"/>
</dbReference>
<dbReference type="AlphaFoldDB" id="A0A1H0A5F3"/>
<feature type="active site" evidence="3 4">
    <location>
        <position position="199"/>
    </location>
</feature>
<dbReference type="GO" id="GO:0008984">
    <property type="term" value="F:protein-glutamate methylesterase activity"/>
    <property type="evidence" value="ECO:0007669"/>
    <property type="project" value="UniProtKB-UniRule"/>
</dbReference>
<proteinExistence type="inferred from homology"/>
<evidence type="ECO:0000256" key="1">
    <source>
        <dbReference type="ARBA" id="ARBA00022801"/>
    </source>
</evidence>
<dbReference type="InterPro" id="IPR035909">
    <property type="entry name" value="CheB_C"/>
</dbReference>
<comment type="function">
    <text evidence="3">Involved in chemotaxis. Part of a chemotaxis signal transduction system that modulates chemotaxis in response to various stimuli. Catalyzes the demethylation of specific methylglutamate residues introduced into the chemoreceptors (methyl-accepting chemotaxis proteins or MCP) by CheR. Also mediates the irreversible deamidation of specific glutamine residues to glutamic acid.</text>
</comment>
<dbReference type="NCBIfam" id="NF009206">
    <property type="entry name" value="PRK12555.1"/>
    <property type="match status" value="1"/>
</dbReference>
<feature type="domain" description="Response regulatory" evidence="6">
    <location>
        <begin position="6"/>
        <end position="123"/>
    </location>
</feature>
<dbReference type="Gene3D" id="3.40.50.2300">
    <property type="match status" value="1"/>
</dbReference>
<comment type="catalytic activity">
    <reaction evidence="3">
        <text>L-glutaminyl-[protein] + H2O = L-glutamyl-[protein] + NH4(+)</text>
        <dbReference type="Rhea" id="RHEA:16441"/>
        <dbReference type="Rhea" id="RHEA-COMP:10207"/>
        <dbReference type="Rhea" id="RHEA-COMP:10208"/>
        <dbReference type="ChEBI" id="CHEBI:15377"/>
        <dbReference type="ChEBI" id="CHEBI:28938"/>
        <dbReference type="ChEBI" id="CHEBI:29973"/>
        <dbReference type="ChEBI" id="CHEBI:30011"/>
        <dbReference type="EC" id="3.5.1.44"/>
    </reaction>
</comment>
<dbReference type="CDD" id="cd16432">
    <property type="entry name" value="CheB_Rec"/>
    <property type="match status" value="1"/>
</dbReference>
<dbReference type="PROSITE" id="PS50110">
    <property type="entry name" value="RESPONSE_REGULATORY"/>
    <property type="match status" value="1"/>
</dbReference>
<dbReference type="Gene3D" id="3.40.50.180">
    <property type="entry name" value="Methylesterase CheB, C-terminal domain"/>
    <property type="match status" value="1"/>
</dbReference>
<evidence type="ECO:0000313" key="8">
    <source>
        <dbReference type="EMBL" id="SDN28685.1"/>
    </source>
</evidence>
<protein>
    <recommendedName>
        <fullName evidence="3">Protein-glutamate methylesterase/protein-glutamine glutaminase</fullName>
        <ecNumber evidence="3">3.1.1.61</ecNumber>
        <ecNumber evidence="3">3.5.1.44</ecNumber>
    </recommendedName>
</protein>
<dbReference type="EC" id="3.5.1.44" evidence="3"/>
<reference evidence="9" key="1">
    <citation type="submission" date="2016-10" db="EMBL/GenBank/DDBJ databases">
        <authorList>
            <person name="Varghese N."/>
            <person name="Submissions S."/>
        </authorList>
    </citation>
    <scope>NUCLEOTIDE SEQUENCE [LARGE SCALE GENOMIC DNA]</scope>
    <source>
        <strain evidence="9">CGMCC 1.10369</strain>
    </source>
</reference>
<organism evidence="8 9">
    <name type="scientific">Alkalicoccus daliensis</name>
    <dbReference type="NCBI Taxonomy" id="745820"/>
    <lineage>
        <taxon>Bacteria</taxon>
        <taxon>Bacillati</taxon>
        <taxon>Bacillota</taxon>
        <taxon>Bacilli</taxon>
        <taxon>Bacillales</taxon>
        <taxon>Bacillaceae</taxon>
        <taxon>Alkalicoccus</taxon>
    </lineage>
</organism>
<sequence>MNSPIKVLVVDDSAFMRKMIAEMLSAEKDILVVDKARNGQEAVEKTKMLKPDVITLDVEMPVMSGLDALKIIMRESPTKVIMVSSITKSGAEATIKAMEFGAFDFISKPSGSISLDIDKVKNHLIKLVRLAGSVKTNKITNRKTEVPMLARTSIKSDNQGSAAEMVVAVGTSTGGPKALQALLTRLPEDFPHPILIVQHMPKGFTKSLSERLDHLSRIKVKEAEDGELIKKGVAYIAPGGYHLTIRKIGTSVAIQLEHKALVNGHRPSVDVLFQSIASQRIKRAVAIVMTGMGQDGKKGLIELHDAVPLTVLAESEATSVVFGMPKAVIESGLVDEVKDLDQIAQTLLKYC</sequence>
<comment type="similarity">
    <text evidence="3">Belongs to the CheB family.</text>
</comment>
<dbReference type="GO" id="GO:0005737">
    <property type="term" value="C:cytoplasm"/>
    <property type="evidence" value="ECO:0007669"/>
    <property type="project" value="UniProtKB-SubCell"/>
</dbReference>
<dbReference type="GO" id="GO:0050568">
    <property type="term" value="F:protein-glutamine glutaminase activity"/>
    <property type="evidence" value="ECO:0007669"/>
    <property type="project" value="UniProtKB-UniRule"/>
</dbReference>
<name>A0A1H0A5F3_9BACI</name>
<dbReference type="EC" id="3.1.1.61" evidence="3"/>
<dbReference type="Pfam" id="PF00072">
    <property type="entry name" value="Response_reg"/>
    <property type="match status" value="1"/>
</dbReference>
<dbReference type="OrthoDB" id="9793421at2"/>
<keyword evidence="3 4" id="KW-0145">Chemotaxis</keyword>